<dbReference type="EMBL" id="UOEP01000237">
    <property type="protein sequence ID" value="VAW25121.1"/>
    <property type="molecule type" value="Genomic_DNA"/>
</dbReference>
<gene>
    <name evidence="1" type="ORF">MNBD_BACTEROID01-833</name>
</gene>
<accession>A0A3B0U251</accession>
<proteinExistence type="predicted"/>
<organism evidence="1">
    <name type="scientific">hydrothermal vent metagenome</name>
    <dbReference type="NCBI Taxonomy" id="652676"/>
    <lineage>
        <taxon>unclassified sequences</taxon>
        <taxon>metagenomes</taxon>
        <taxon>ecological metagenomes</taxon>
    </lineage>
</organism>
<evidence type="ECO:0000313" key="1">
    <source>
        <dbReference type="EMBL" id="VAW25121.1"/>
    </source>
</evidence>
<name>A0A3B0U251_9ZZZZ</name>
<sequence>MPESVLFSPDSAIAFAPSYISKSGKKTPGLGYFWPGCAGKAKWGLEIAGLAAIDIENHTAFHLEAVQTVTDSNTDSTK</sequence>
<reference evidence="1" key="1">
    <citation type="submission" date="2018-06" db="EMBL/GenBank/DDBJ databases">
        <authorList>
            <person name="Zhirakovskaya E."/>
        </authorList>
    </citation>
    <scope>NUCLEOTIDE SEQUENCE</scope>
</reference>
<protein>
    <submittedName>
        <fullName evidence="1">Uncharacterized protein</fullName>
    </submittedName>
</protein>
<dbReference type="AlphaFoldDB" id="A0A3B0U251"/>